<sequence>MANSIAVFMIGRSSENAACLLPALDPRFDVVHFCTSTAAARQELPIALDAQPLSNPQTSLGSNAKRGAAPRKPTAIFVGAGFDREDYEGFRRDVGEVQGITWVREEKCDIEGLDNPNNWMVRDGLGRVPKPEVLIKSVSKCLKRDLLGDE</sequence>
<protein>
    <submittedName>
        <fullName evidence="1">Uncharacterized protein</fullName>
    </submittedName>
</protein>
<dbReference type="AlphaFoldDB" id="A0AB34KSM7"/>
<gene>
    <name evidence="1" type="ORF">WHR41_04318</name>
</gene>
<dbReference type="EMBL" id="JAAQHG020000011">
    <property type="protein sequence ID" value="KAL1587176.1"/>
    <property type="molecule type" value="Genomic_DNA"/>
</dbReference>
<evidence type="ECO:0000313" key="1">
    <source>
        <dbReference type="EMBL" id="KAL1587176.1"/>
    </source>
</evidence>
<name>A0AB34KSM7_9PEZI</name>
<keyword evidence="2" id="KW-1185">Reference proteome</keyword>
<proteinExistence type="predicted"/>
<accession>A0AB34KSM7</accession>
<dbReference type="Proteomes" id="UP000803884">
    <property type="component" value="Unassembled WGS sequence"/>
</dbReference>
<organism evidence="1 2">
    <name type="scientific">Cladosporium halotolerans</name>
    <dbReference type="NCBI Taxonomy" id="1052096"/>
    <lineage>
        <taxon>Eukaryota</taxon>
        <taxon>Fungi</taxon>
        <taxon>Dikarya</taxon>
        <taxon>Ascomycota</taxon>
        <taxon>Pezizomycotina</taxon>
        <taxon>Dothideomycetes</taxon>
        <taxon>Dothideomycetidae</taxon>
        <taxon>Cladosporiales</taxon>
        <taxon>Cladosporiaceae</taxon>
        <taxon>Cladosporium</taxon>
    </lineage>
</organism>
<reference evidence="1 2" key="1">
    <citation type="journal article" date="2020" name="Microbiol. Resour. Announc.">
        <title>Draft Genome Sequence of a Cladosporium Species Isolated from the Mesophotic Ascidian Didemnum maculosum.</title>
        <authorList>
            <person name="Gioti A."/>
            <person name="Siaperas R."/>
            <person name="Nikolaivits E."/>
            <person name="Le Goff G."/>
            <person name="Ouazzani J."/>
            <person name="Kotoulas G."/>
            <person name="Topakas E."/>
        </authorList>
    </citation>
    <scope>NUCLEOTIDE SEQUENCE [LARGE SCALE GENOMIC DNA]</scope>
    <source>
        <strain evidence="1 2">TM138-S3</strain>
    </source>
</reference>
<evidence type="ECO:0000313" key="2">
    <source>
        <dbReference type="Proteomes" id="UP000803884"/>
    </source>
</evidence>
<dbReference type="RefSeq" id="XP_069230281.1">
    <property type="nucleotide sequence ID" value="XM_069372924.1"/>
</dbReference>
<dbReference type="GeneID" id="96005762"/>
<comment type="caution">
    <text evidence="1">The sequence shown here is derived from an EMBL/GenBank/DDBJ whole genome shotgun (WGS) entry which is preliminary data.</text>
</comment>